<organism evidence="1 2">
    <name type="scientific">endosymbiont of Galathealinum brachiosum</name>
    <dbReference type="NCBI Taxonomy" id="2200906"/>
    <lineage>
        <taxon>Bacteria</taxon>
        <taxon>Pseudomonadati</taxon>
        <taxon>Pseudomonadota</taxon>
        <taxon>Gammaproteobacteria</taxon>
        <taxon>sulfur-oxidizing symbionts</taxon>
    </lineage>
</organism>
<proteinExistence type="predicted"/>
<sequence length="32" mass="3912">MDSHTIDFHYRYELNNGSYIQLHLRECRLSSI</sequence>
<gene>
    <name evidence="1" type="ORF">DIZ80_03385</name>
</gene>
<comment type="caution">
    <text evidence="1">The sequence shown here is derived from an EMBL/GenBank/DDBJ whole genome shotgun (WGS) entry which is preliminary data.</text>
</comment>
<dbReference type="EMBL" id="QFXC01000007">
    <property type="protein sequence ID" value="RDH85024.1"/>
    <property type="molecule type" value="Genomic_DNA"/>
</dbReference>
<evidence type="ECO:0000313" key="1">
    <source>
        <dbReference type="EMBL" id="RDH85024.1"/>
    </source>
</evidence>
<keyword evidence="2" id="KW-1185">Reference proteome</keyword>
<protein>
    <submittedName>
        <fullName evidence="1">Uncharacterized protein</fullName>
    </submittedName>
</protein>
<accession>A0A370DKX2</accession>
<evidence type="ECO:0000313" key="2">
    <source>
        <dbReference type="Proteomes" id="UP000254266"/>
    </source>
</evidence>
<reference evidence="1 2" key="1">
    <citation type="journal article" date="2018" name="ISME J.">
        <title>Endosymbiont genomes yield clues of tubeworm success.</title>
        <authorList>
            <person name="Li Y."/>
            <person name="Liles M.R."/>
            <person name="Halanych K.M."/>
        </authorList>
    </citation>
    <scope>NUCLEOTIDE SEQUENCE [LARGE SCALE GENOMIC DNA]</scope>
    <source>
        <strain evidence="1">A1464</strain>
    </source>
</reference>
<name>A0A370DKX2_9GAMM</name>
<dbReference type="Proteomes" id="UP000254266">
    <property type="component" value="Unassembled WGS sequence"/>
</dbReference>
<dbReference type="AlphaFoldDB" id="A0A370DKX2"/>